<dbReference type="RefSeq" id="WP_341841987.1">
    <property type="nucleotide sequence ID" value="NZ_CP149792.1"/>
</dbReference>
<evidence type="ECO:0000256" key="4">
    <source>
        <dbReference type="ARBA" id="ARBA00023284"/>
    </source>
</evidence>
<keyword evidence="7" id="KW-1185">Reference proteome</keyword>
<evidence type="ECO:0000256" key="1">
    <source>
        <dbReference type="ARBA" id="ARBA00004196"/>
    </source>
</evidence>
<dbReference type="InterPro" id="IPR017937">
    <property type="entry name" value="Thioredoxin_CS"/>
</dbReference>
<dbReference type="SUPFAM" id="SSF52833">
    <property type="entry name" value="Thioredoxin-like"/>
    <property type="match status" value="1"/>
</dbReference>
<dbReference type="PROSITE" id="PS51352">
    <property type="entry name" value="THIOREDOXIN_2"/>
    <property type="match status" value="1"/>
</dbReference>
<dbReference type="InterPro" id="IPR036249">
    <property type="entry name" value="Thioredoxin-like_sf"/>
</dbReference>
<reference evidence="6 7" key="1">
    <citation type="submission" date="2024-03" db="EMBL/GenBank/DDBJ databases">
        <title>Chitinophaga caseinilytica sp. nov., a casein hydrolysing bacterium isolated from forest soil.</title>
        <authorList>
            <person name="Lee D.S."/>
            <person name="Han D.M."/>
            <person name="Baek J.H."/>
            <person name="Choi D.G."/>
            <person name="Jeon J.H."/>
            <person name="Jeon C.O."/>
        </authorList>
    </citation>
    <scope>NUCLEOTIDE SEQUENCE [LARGE SCALE GENOMIC DNA]</scope>
    <source>
        <strain evidence="6 7">KACC 19118</strain>
    </source>
</reference>
<organism evidence="6 7">
    <name type="scientific">Chitinophaga caseinilytica</name>
    <dbReference type="NCBI Taxonomy" id="2267521"/>
    <lineage>
        <taxon>Bacteria</taxon>
        <taxon>Pseudomonadati</taxon>
        <taxon>Bacteroidota</taxon>
        <taxon>Chitinophagia</taxon>
        <taxon>Chitinophagales</taxon>
        <taxon>Chitinophagaceae</taxon>
        <taxon>Chitinophaga</taxon>
    </lineage>
</organism>
<dbReference type="PROSITE" id="PS00194">
    <property type="entry name" value="THIOREDOXIN_1"/>
    <property type="match status" value="1"/>
</dbReference>
<dbReference type="InterPro" id="IPR000866">
    <property type="entry name" value="AhpC/TSA"/>
</dbReference>
<keyword evidence="2" id="KW-0201">Cytochrome c-type biogenesis</keyword>
<evidence type="ECO:0000259" key="5">
    <source>
        <dbReference type="PROSITE" id="PS51352"/>
    </source>
</evidence>
<dbReference type="Proteomes" id="UP001449657">
    <property type="component" value="Chromosome"/>
</dbReference>
<keyword evidence="3" id="KW-1015">Disulfide bond</keyword>
<dbReference type="PANTHER" id="PTHR42852">
    <property type="entry name" value="THIOL:DISULFIDE INTERCHANGE PROTEIN DSBE"/>
    <property type="match status" value="1"/>
</dbReference>
<protein>
    <submittedName>
        <fullName evidence="6">TlpA disulfide reductase family protein</fullName>
    </submittedName>
</protein>
<evidence type="ECO:0000313" key="6">
    <source>
        <dbReference type="EMBL" id="WZN47344.1"/>
    </source>
</evidence>
<feature type="domain" description="Thioredoxin" evidence="5">
    <location>
        <begin position="108"/>
        <end position="252"/>
    </location>
</feature>
<accession>A0ABZ2ZA39</accession>
<name>A0ABZ2ZA39_9BACT</name>
<dbReference type="CDD" id="cd02966">
    <property type="entry name" value="TlpA_like_family"/>
    <property type="match status" value="1"/>
</dbReference>
<evidence type="ECO:0000313" key="7">
    <source>
        <dbReference type="Proteomes" id="UP001449657"/>
    </source>
</evidence>
<proteinExistence type="predicted"/>
<dbReference type="PANTHER" id="PTHR42852:SF6">
    <property type="entry name" value="THIOL:DISULFIDE INTERCHANGE PROTEIN DSBE"/>
    <property type="match status" value="1"/>
</dbReference>
<dbReference type="EMBL" id="CP150096">
    <property type="protein sequence ID" value="WZN47344.1"/>
    <property type="molecule type" value="Genomic_DNA"/>
</dbReference>
<gene>
    <name evidence="6" type="ORF">WJU22_04020</name>
</gene>
<dbReference type="Pfam" id="PF00578">
    <property type="entry name" value="AhpC-TSA"/>
    <property type="match status" value="1"/>
</dbReference>
<keyword evidence="4" id="KW-0676">Redox-active center</keyword>
<dbReference type="Gene3D" id="3.40.30.10">
    <property type="entry name" value="Glutaredoxin"/>
    <property type="match status" value="1"/>
</dbReference>
<evidence type="ECO:0000256" key="2">
    <source>
        <dbReference type="ARBA" id="ARBA00022748"/>
    </source>
</evidence>
<dbReference type="InterPro" id="IPR050553">
    <property type="entry name" value="Thioredoxin_ResA/DsbE_sf"/>
</dbReference>
<sequence length="253" mass="29386">MDLGDGRLVRTPILEARLDRYFKQLVAPVPDSVILEADKIVAKTRKDKESFKFVVWWLTHTYETSPVMGMDAVFVHLVEKYYVTGEAFWLSDELRDKIISRAYTIAPNLIGQQAAPLELKDTSARKTSLYDIKSKYTVIVFWDPTCGHCVTEVPKLDSAWKASWKDKGVTMLGVRTDGTREEWTKFIRDNKMTGWVHAWDPEYKTNYRKFYDVYATPVVYLLDERKKILAKRLGVSQLDDFLKRETGGDKRKQ</sequence>
<evidence type="ECO:0000256" key="3">
    <source>
        <dbReference type="ARBA" id="ARBA00023157"/>
    </source>
</evidence>
<dbReference type="InterPro" id="IPR013766">
    <property type="entry name" value="Thioredoxin_domain"/>
</dbReference>
<comment type="subcellular location">
    <subcellularLocation>
        <location evidence="1">Cell envelope</location>
    </subcellularLocation>
</comment>